<dbReference type="Pfam" id="PF00625">
    <property type="entry name" value="Guanylate_kin"/>
    <property type="match status" value="1"/>
</dbReference>
<evidence type="ECO:0000256" key="13">
    <source>
        <dbReference type="HAMAP-Rule" id="MF_00328"/>
    </source>
</evidence>
<dbReference type="Proteomes" id="UP000033876">
    <property type="component" value="Unassembled WGS sequence"/>
</dbReference>
<keyword evidence="9 13" id="KW-0418">Kinase</keyword>
<dbReference type="FunFam" id="3.30.63.10:FF:000005">
    <property type="entry name" value="Guanylate kinase"/>
    <property type="match status" value="1"/>
</dbReference>
<evidence type="ECO:0000256" key="3">
    <source>
        <dbReference type="ARBA" id="ARBA00005790"/>
    </source>
</evidence>
<dbReference type="InterPro" id="IPR008144">
    <property type="entry name" value="Guanylate_kin-like_dom"/>
</dbReference>
<evidence type="ECO:0000256" key="5">
    <source>
        <dbReference type="ARBA" id="ARBA00016296"/>
    </source>
</evidence>
<dbReference type="SUPFAM" id="SSF52540">
    <property type="entry name" value="P-loop containing nucleoside triphosphate hydrolases"/>
    <property type="match status" value="1"/>
</dbReference>
<dbReference type="HAMAP" id="MF_00328">
    <property type="entry name" value="Guanylate_kinase"/>
    <property type="match status" value="1"/>
</dbReference>
<evidence type="ECO:0000256" key="12">
    <source>
        <dbReference type="ARBA" id="ARBA00048594"/>
    </source>
</evidence>
<evidence type="ECO:0000256" key="8">
    <source>
        <dbReference type="ARBA" id="ARBA00022741"/>
    </source>
</evidence>
<evidence type="ECO:0000256" key="4">
    <source>
        <dbReference type="ARBA" id="ARBA00012961"/>
    </source>
</evidence>
<comment type="caution">
    <text evidence="15">The sequence shown here is derived from an EMBL/GenBank/DDBJ whole genome shotgun (WGS) entry which is preliminary data.</text>
</comment>
<keyword evidence="6 13" id="KW-0963">Cytoplasm</keyword>
<dbReference type="InterPro" id="IPR027417">
    <property type="entry name" value="P-loop_NTPase"/>
</dbReference>
<keyword evidence="10 13" id="KW-0067">ATP-binding</keyword>
<dbReference type="EMBL" id="LBTF01000022">
    <property type="protein sequence ID" value="KKQ35188.1"/>
    <property type="molecule type" value="Genomic_DNA"/>
</dbReference>
<organism evidence="15 16">
    <name type="scientific">Candidatus Nomurabacteria bacterium GW2011_GWB1_37_5</name>
    <dbReference type="NCBI Taxonomy" id="1618742"/>
    <lineage>
        <taxon>Bacteria</taxon>
        <taxon>Candidatus Nomuraibacteriota</taxon>
    </lineage>
</organism>
<dbReference type="PROSITE" id="PS50052">
    <property type="entry name" value="GUANYLATE_KINASE_2"/>
    <property type="match status" value="1"/>
</dbReference>
<evidence type="ECO:0000313" key="16">
    <source>
        <dbReference type="Proteomes" id="UP000033876"/>
    </source>
</evidence>
<evidence type="ECO:0000256" key="9">
    <source>
        <dbReference type="ARBA" id="ARBA00022777"/>
    </source>
</evidence>
<dbReference type="SMART" id="SM00072">
    <property type="entry name" value="GuKc"/>
    <property type="match status" value="1"/>
</dbReference>
<comment type="similarity">
    <text evidence="3 13">Belongs to the guanylate kinase family.</text>
</comment>
<evidence type="ECO:0000256" key="6">
    <source>
        <dbReference type="ARBA" id="ARBA00022490"/>
    </source>
</evidence>
<feature type="domain" description="Guanylate kinase-like" evidence="14">
    <location>
        <begin position="6"/>
        <end position="186"/>
    </location>
</feature>
<dbReference type="Gene3D" id="3.40.50.300">
    <property type="entry name" value="P-loop containing nucleotide triphosphate hydrolases"/>
    <property type="match status" value="1"/>
</dbReference>
<dbReference type="CDD" id="cd00071">
    <property type="entry name" value="GMPK"/>
    <property type="match status" value="1"/>
</dbReference>
<keyword evidence="8 13" id="KW-0547">Nucleotide-binding</keyword>
<dbReference type="InterPro" id="IPR017665">
    <property type="entry name" value="Guanylate_kinase"/>
</dbReference>
<dbReference type="GO" id="GO:0005524">
    <property type="term" value="F:ATP binding"/>
    <property type="evidence" value="ECO:0007669"/>
    <property type="project" value="UniProtKB-UniRule"/>
</dbReference>
<dbReference type="InterPro" id="IPR008145">
    <property type="entry name" value="GK/Ca_channel_bsu"/>
</dbReference>
<comment type="subcellular location">
    <subcellularLocation>
        <location evidence="2 13">Cytoplasm</location>
    </subcellularLocation>
</comment>
<evidence type="ECO:0000313" key="15">
    <source>
        <dbReference type="EMBL" id="KKQ35188.1"/>
    </source>
</evidence>
<dbReference type="PANTHER" id="PTHR23117">
    <property type="entry name" value="GUANYLATE KINASE-RELATED"/>
    <property type="match status" value="1"/>
</dbReference>
<keyword evidence="7 13" id="KW-0808">Transferase</keyword>
<reference evidence="15 16" key="1">
    <citation type="journal article" date="2015" name="Nature">
        <title>rRNA introns, odd ribosomes, and small enigmatic genomes across a large radiation of phyla.</title>
        <authorList>
            <person name="Brown C.T."/>
            <person name="Hug L.A."/>
            <person name="Thomas B.C."/>
            <person name="Sharon I."/>
            <person name="Castelle C.J."/>
            <person name="Singh A."/>
            <person name="Wilkins M.J."/>
            <person name="Williams K.H."/>
            <person name="Banfield J.F."/>
        </authorList>
    </citation>
    <scope>NUCLEOTIDE SEQUENCE [LARGE SCALE GENOMIC DNA]</scope>
</reference>
<evidence type="ECO:0000259" key="14">
    <source>
        <dbReference type="PROSITE" id="PS50052"/>
    </source>
</evidence>
<evidence type="ECO:0000256" key="11">
    <source>
        <dbReference type="ARBA" id="ARBA00030128"/>
    </source>
</evidence>
<comment type="catalytic activity">
    <reaction evidence="12 13">
        <text>GMP + ATP = GDP + ADP</text>
        <dbReference type="Rhea" id="RHEA:20780"/>
        <dbReference type="ChEBI" id="CHEBI:30616"/>
        <dbReference type="ChEBI" id="CHEBI:58115"/>
        <dbReference type="ChEBI" id="CHEBI:58189"/>
        <dbReference type="ChEBI" id="CHEBI:456216"/>
        <dbReference type="EC" id="2.7.4.8"/>
    </reaction>
</comment>
<evidence type="ECO:0000256" key="2">
    <source>
        <dbReference type="ARBA" id="ARBA00004496"/>
    </source>
</evidence>
<evidence type="ECO:0000256" key="7">
    <source>
        <dbReference type="ARBA" id="ARBA00022679"/>
    </source>
</evidence>
<name>A0A0G0GW19_9BACT</name>
<dbReference type="GO" id="GO:0004385">
    <property type="term" value="F:GMP kinase activity"/>
    <property type="evidence" value="ECO:0007669"/>
    <property type="project" value="UniProtKB-UniRule"/>
</dbReference>
<dbReference type="GO" id="GO:0005829">
    <property type="term" value="C:cytosol"/>
    <property type="evidence" value="ECO:0007669"/>
    <property type="project" value="TreeGrafter"/>
</dbReference>
<proteinExistence type="inferred from homology"/>
<evidence type="ECO:0000256" key="10">
    <source>
        <dbReference type="ARBA" id="ARBA00022840"/>
    </source>
</evidence>
<sequence>MNMKTPKLIILCGPSGSGKSTIVKFLLENISNLVLSVSATTRQKREGEIHGEHYFFINQEEFLLKQKNGNFLECEEVYPGRFYGTLKEHVDELIREGKNVIFDVDVIGALNIKNIYGKQAVSIFIKPPSLKTLKDRLTRRSTETPESLKTRLDKAETELSYAKAFDKSIINKELDIACMKALNMVQKFIAKKIK</sequence>
<dbReference type="EC" id="2.7.4.8" evidence="4 13"/>
<feature type="binding site" evidence="13">
    <location>
        <begin position="13"/>
        <end position="20"/>
    </location>
    <ligand>
        <name>ATP</name>
        <dbReference type="ChEBI" id="CHEBI:30616"/>
    </ligand>
</feature>
<dbReference type="AlphaFoldDB" id="A0A0G0GW19"/>
<gene>
    <name evidence="13" type="primary">gmk</name>
    <name evidence="15" type="ORF">US50_C0022G0001</name>
</gene>
<dbReference type="InterPro" id="IPR020590">
    <property type="entry name" value="Guanylate_kinase_CS"/>
</dbReference>
<dbReference type="Gene3D" id="3.30.63.10">
    <property type="entry name" value="Guanylate Kinase phosphate binding domain"/>
    <property type="match status" value="1"/>
</dbReference>
<dbReference type="PROSITE" id="PS00856">
    <property type="entry name" value="GUANYLATE_KINASE_1"/>
    <property type="match status" value="1"/>
</dbReference>
<dbReference type="PATRIC" id="fig|1618742.3.peg.438"/>
<dbReference type="PANTHER" id="PTHR23117:SF13">
    <property type="entry name" value="GUANYLATE KINASE"/>
    <property type="match status" value="1"/>
</dbReference>
<accession>A0A0G0GW19</accession>
<protein>
    <recommendedName>
        <fullName evidence="5 13">Guanylate kinase</fullName>
        <ecNumber evidence="4 13">2.7.4.8</ecNumber>
    </recommendedName>
    <alternativeName>
        <fullName evidence="11 13">GMP kinase</fullName>
    </alternativeName>
</protein>
<comment type="function">
    <text evidence="1 13">Essential for recycling GMP and indirectly, cGMP.</text>
</comment>
<dbReference type="NCBIfam" id="TIGR03263">
    <property type="entry name" value="guanyl_kin"/>
    <property type="match status" value="1"/>
</dbReference>
<evidence type="ECO:0000256" key="1">
    <source>
        <dbReference type="ARBA" id="ARBA00003531"/>
    </source>
</evidence>